<evidence type="ECO:0000256" key="2">
    <source>
        <dbReference type="SAM" id="Phobius"/>
    </source>
</evidence>
<accession>A0ABP8AX11</accession>
<dbReference type="PANTHER" id="PTHR38468:SF1">
    <property type="entry name" value="SLL0939 PROTEIN"/>
    <property type="match status" value="1"/>
</dbReference>
<organism evidence="3 4">
    <name type="scientific">Streptosporangium oxazolinicum</name>
    <dbReference type="NCBI Taxonomy" id="909287"/>
    <lineage>
        <taxon>Bacteria</taxon>
        <taxon>Bacillati</taxon>
        <taxon>Actinomycetota</taxon>
        <taxon>Actinomycetes</taxon>
        <taxon>Streptosporangiales</taxon>
        <taxon>Streptosporangiaceae</taxon>
        <taxon>Streptosporangium</taxon>
    </lineage>
</organism>
<evidence type="ECO:0000313" key="4">
    <source>
        <dbReference type="Proteomes" id="UP001501251"/>
    </source>
</evidence>
<dbReference type="EMBL" id="BAABAQ010000005">
    <property type="protein sequence ID" value="GAA4191826.1"/>
    <property type="molecule type" value="Genomic_DNA"/>
</dbReference>
<dbReference type="RefSeq" id="WP_344918678.1">
    <property type="nucleotide sequence ID" value="NZ_BAABAQ010000005.1"/>
</dbReference>
<keyword evidence="2" id="KW-0812">Transmembrane</keyword>
<feature type="region of interest" description="Disordered" evidence="1">
    <location>
        <begin position="115"/>
        <end position="147"/>
    </location>
</feature>
<protein>
    <recommendedName>
        <fullName evidence="5">DUF1622 domain-containing protein</fullName>
    </recommendedName>
</protein>
<keyword evidence="4" id="KW-1185">Reference proteome</keyword>
<comment type="caution">
    <text evidence="3">The sequence shown here is derived from an EMBL/GenBank/DDBJ whole genome shotgun (WGS) entry which is preliminary data.</text>
</comment>
<dbReference type="Pfam" id="PF07784">
    <property type="entry name" value="DUF1622"/>
    <property type="match status" value="1"/>
</dbReference>
<sequence length="147" mass="15577">MLDLLPEETLRQLVNLLVRLVEAAGAAVIFVGAAIAFVRFVLVAARRHDDGFIAVRLFLGRFLALGLEFQLASDVLRTAIAPSFTQIGQLAAIAAIRTALNFFLNREIEREGRTVNDARGRGSLDAPGGHGSSDDPGGRVPPGSGNG</sequence>
<dbReference type="InterPro" id="IPR012427">
    <property type="entry name" value="DUF1622"/>
</dbReference>
<dbReference type="Proteomes" id="UP001501251">
    <property type="component" value="Unassembled WGS sequence"/>
</dbReference>
<dbReference type="PANTHER" id="PTHR38468">
    <property type="entry name" value="SLL0939 PROTEIN"/>
    <property type="match status" value="1"/>
</dbReference>
<evidence type="ECO:0000256" key="1">
    <source>
        <dbReference type="SAM" id="MobiDB-lite"/>
    </source>
</evidence>
<evidence type="ECO:0000313" key="3">
    <source>
        <dbReference type="EMBL" id="GAA4191826.1"/>
    </source>
</evidence>
<keyword evidence="2" id="KW-1133">Transmembrane helix</keyword>
<keyword evidence="2" id="KW-0472">Membrane</keyword>
<proteinExistence type="predicted"/>
<reference evidence="4" key="1">
    <citation type="journal article" date="2019" name="Int. J. Syst. Evol. Microbiol.">
        <title>The Global Catalogue of Microorganisms (GCM) 10K type strain sequencing project: providing services to taxonomists for standard genome sequencing and annotation.</title>
        <authorList>
            <consortium name="The Broad Institute Genomics Platform"/>
            <consortium name="The Broad Institute Genome Sequencing Center for Infectious Disease"/>
            <person name="Wu L."/>
            <person name="Ma J."/>
        </authorList>
    </citation>
    <scope>NUCLEOTIDE SEQUENCE [LARGE SCALE GENOMIC DNA]</scope>
    <source>
        <strain evidence="4">JCM 17388</strain>
    </source>
</reference>
<evidence type="ECO:0008006" key="5">
    <source>
        <dbReference type="Google" id="ProtNLM"/>
    </source>
</evidence>
<name>A0ABP8AX11_9ACTN</name>
<feature type="transmembrane region" description="Helical" evidence="2">
    <location>
        <begin position="20"/>
        <end position="42"/>
    </location>
</feature>
<gene>
    <name evidence="3" type="ORF">GCM10022252_32230</name>
</gene>